<comment type="caution">
    <text evidence="1">The sequence shown here is derived from an EMBL/GenBank/DDBJ whole genome shotgun (WGS) entry which is preliminary data.</text>
</comment>
<dbReference type="AlphaFoldDB" id="F1TAT6"/>
<dbReference type="EMBL" id="ACXX02000003">
    <property type="protein sequence ID" value="EGD48629.1"/>
    <property type="molecule type" value="Genomic_DNA"/>
</dbReference>
<organism evidence="1 2">
    <name type="scientific">Ruminiclostridium papyrosolvens DSM 2782</name>
    <dbReference type="NCBI Taxonomy" id="588581"/>
    <lineage>
        <taxon>Bacteria</taxon>
        <taxon>Bacillati</taxon>
        <taxon>Bacillota</taxon>
        <taxon>Clostridia</taxon>
        <taxon>Eubacteriales</taxon>
        <taxon>Oscillospiraceae</taxon>
        <taxon>Ruminiclostridium</taxon>
    </lineage>
</organism>
<sequence>MKRILSYLLAIALLLPGFINYKGLKDGSIDVTNRQSNFQAQNDGGIEIVARRPYIKRGEIGVLAIKVAPGSNCRIIASYKINGRDYSSVRNLVAGKDGNLLCTWKVDEKTDTGTYNIDITCGASSVVTTYSVQ</sequence>
<dbReference type="STRING" id="588581.Cpap_3052"/>
<keyword evidence="2" id="KW-1185">Reference proteome</keyword>
<dbReference type="RefSeq" id="WP_004617816.1">
    <property type="nucleotide sequence ID" value="NZ_ACXX02000003.1"/>
</dbReference>
<protein>
    <submittedName>
        <fullName evidence="1">Uncharacterized protein</fullName>
    </submittedName>
</protein>
<reference evidence="1" key="2">
    <citation type="submission" date="2011-01" db="EMBL/GenBank/DDBJ databases">
        <title>The Non-contiguous Finished genome of Clostridium papyrosolvens.</title>
        <authorList>
            <person name="Lucas S."/>
            <person name="Copeland A."/>
            <person name="Lapidus A."/>
            <person name="Cheng J.-F."/>
            <person name="Goodwin L."/>
            <person name="Pitluck S."/>
            <person name="Misra M."/>
            <person name="Chertkov O."/>
            <person name="Detter J.C."/>
            <person name="Han C."/>
            <person name="Tapia R."/>
            <person name="Land M."/>
            <person name="Hauser L."/>
            <person name="Kyrpides N."/>
            <person name="Ivanova N."/>
            <person name="Pagani I."/>
            <person name="Mouttaki H."/>
            <person name="He Z."/>
            <person name="Zhou J."/>
            <person name="Hemme C.L."/>
            <person name="Woyke T."/>
        </authorList>
    </citation>
    <scope>NUCLEOTIDE SEQUENCE [LARGE SCALE GENOMIC DNA]</scope>
    <source>
        <strain evidence="1">DSM 2782</strain>
    </source>
</reference>
<dbReference type="Proteomes" id="UP000003860">
    <property type="component" value="Unassembled WGS sequence"/>
</dbReference>
<evidence type="ECO:0000313" key="2">
    <source>
        <dbReference type="Proteomes" id="UP000003860"/>
    </source>
</evidence>
<reference evidence="1" key="1">
    <citation type="submission" date="2009-07" db="EMBL/GenBank/DDBJ databases">
        <authorList>
            <consortium name="US DOE Joint Genome Institute (JGI-PGF)"/>
            <person name="Lucas S."/>
            <person name="Copeland A."/>
            <person name="Lapidus A."/>
            <person name="Glavina del Rio T."/>
            <person name="Tice H."/>
            <person name="Bruce D."/>
            <person name="Goodwin L."/>
            <person name="Pitluck S."/>
            <person name="Larimer F."/>
            <person name="Land M.L."/>
            <person name="Mouttaki H."/>
            <person name="He Z."/>
            <person name="Zhou J."/>
            <person name="Hemme C.L."/>
        </authorList>
    </citation>
    <scope>NUCLEOTIDE SEQUENCE</scope>
    <source>
        <strain evidence="1">DSM 2782</strain>
    </source>
</reference>
<gene>
    <name evidence="1" type="ORF">Cpap_3052</name>
</gene>
<dbReference type="eggNOG" id="ENOG503271S">
    <property type="taxonomic scope" value="Bacteria"/>
</dbReference>
<name>F1TAT6_9FIRM</name>
<accession>F1TAT6</accession>
<dbReference type="OrthoDB" id="1739455at2"/>
<proteinExistence type="predicted"/>
<evidence type="ECO:0000313" key="1">
    <source>
        <dbReference type="EMBL" id="EGD48629.1"/>
    </source>
</evidence>